<dbReference type="InterPro" id="IPR051208">
    <property type="entry name" value="Class-I_Fumarase/Tartrate_DH"/>
</dbReference>
<dbReference type="NCBIfam" id="NF004885">
    <property type="entry name" value="PRK06246.1"/>
    <property type="match status" value="1"/>
</dbReference>
<dbReference type="AlphaFoldDB" id="A0A2V2ZMG3"/>
<dbReference type="InterPro" id="IPR004646">
    <property type="entry name" value="Fe-S_hydro-lyase_TtdA-typ_cat"/>
</dbReference>
<keyword evidence="5" id="KW-0411">Iron-sulfur</keyword>
<dbReference type="NCBIfam" id="TIGR00722">
    <property type="entry name" value="ttdA_fumA_fumB"/>
    <property type="match status" value="1"/>
</dbReference>
<keyword evidence="3" id="KW-0479">Metal-binding</keyword>
<dbReference type="Proteomes" id="UP000247150">
    <property type="component" value="Unassembled WGS sequence"/>
</dbReference>
<evidence type="ECO:0000313" key="9">
    <source>
        <dbReference type="Proteomes" id="UP000247150"/>
    </source>
</evidence>
<dbReference type="PANTHER" id="PTHR30389:SF17">
    <property type="entry name" value="L(+)-TARTRATE DEHYDRATASE SUBUNIT ALPHA-RELATED"/>
    <property type="match status" value="1"/>
</dbReference>
<evidence type="ECO:0000259" key="7">
    <source>
        <dbReference type="Pfam" id="PF05681"/>
    </source>
</evidence>
<dbReference type="OrthoDB" id="9798978at2"/>
<evidence type="ECO:0000256" key="2">
    <source>
        <dbReference type="ARBA" id="ARBA00022485"/>
    </source>
</evidence>
<dbReference type="EMBL" id="QGTW01000014">
    <property type="protein sequence ID" value="PWW20812.1"/>
    <property type="molecule type" value="Genomic_DNA"/>
</dbReference>
<sequence>MKIITYGEIVEQVAKMCQEANFDLGQDVVEAFQTALKNEKSETGKDILEQLIQNADIAKSERVPMCQDTGVSVFIVEVGQECQVSGGSIYDAINEGVKKGYEEGYLRHSIVDHPITREKSKGYNTPSIIHIELIPGDEMIIHMSAKGGGSENMSSLKMLKPSDGLEGIKGYILDTVAKAGPNACPPLVVGIGIGGNFERCAYLAKKSLFRPIGHRSERAELAQLEKELMEEINKLGIGPQGMGGNTTALDVKIEIEPCHIAALPVAINLNCHASRHKEVRL</sequence>
<evidence type="ECO:0000256" key="5">
    <source>
        <dbReference type="ARBA" id="ARBA00023014"/>
    </source>
</evidence>
<evidence type="ECO:0000256" key="1">
    <source>
        <dbReference type="ARBA" id="ARBA00008876"/>
    </source>
</evidence>
<evidence type="ECO:0000256" key="4">
    <source>
        <dbReference type="ARBA" id="ARBA00023004"/>
    </source>
</evidence>
<protein>
    <submittedName>
        <fullName evidence="8">Fumarate hydratase subunit alpha</fullName>
    </submittedName>
</protein>
<evidence type="ECO:0000256" key="3">
    <source>
        <dbReference type="ARBA" id="ARBA00022723"/>
    </source>
</evidence>
<evidence type="ECO:0000313" key="8">
    <source>
        <dbReference type="EMBL" id="PWW20812.1"/>
    </source>
</evidence>
<dbReference type="GO" id="GO:0046872">
    <property type="term" value="F:metal ion binding"/>
    <property type="evidence" value="ECO:0007669"/>
    <property type="project" value="UniProtKB-KW"/>
</dbReference>
<dbReference type="GO" id="GO:0016829">
    <property type="term" value="F:lyase activity"/>
    <property type="evidence" value="ECO:0007669"/>
    <property type="project" value="UniProtKB-KW"/>
</dbReference>
<accession>A0A2V2ZMG3</accession>
<name>A0A2V2ZMG3_9BACI</name>
<dbReference type="GO" id="GO:0051539">
    <property type="term" value="F:4 iron, 4 sulfur cluster binding"/>
    <property type="evidence" value="ECO:0007669"/>
    <property type="project" value="UniProtKB-KW"/>
</dbReference>
<proteinExistence type="inferred from homology"/>
<keyword evidence="4" id="KW-0408">Iron</keyword>
<comment type="caution">
    <text evidence="8">The sequence shown here is derived from an EMBL/GenBank/DDBJ whole genome shotgun (WGS) entry which is preliminary data.</text>
</comment>
<gene>
    <name evidence="8" type="ORF">DFO73_114105</name>
</gene>
<keyword evidence="6" id="KW-0456">Lyase</keyword>
<evidence type="ECO:0000256" key="6">
    <source>
        <dbReference type="ARBA" id="ARBA00023239"/>
    </source>
</evidence>
<dbReference type="RefSeq" id="WP_110066870.1">
    <property type="nucleotide sequence ID" value="NZ_QGTW01000014.1"/>
</dbReference>
<reference evidence="8 9" key="1">
    <citation type="submission" date="2018-05" db="EMBL/GenBank/DDBJ databases">
        <title>Freshwater and sediment microbial communities from various areas in North America, analyzing microbe dynamics in response to fracking.</title>
        <authorList>
            <person name="Lamendella R."/>
        </authorList>
    </citation>
    <scope>NUCLEOTIDE SEQUENCE [LARGE SCALE GENOMIC DNA]</scope>
    <source>
        <strain evidence="8 9">15_TX</strain>
    </source>
</reference>
<keyword evidence="2" id="KW-0004">4Fe-4S</keyword>
<comment type="similarity">
    <text evidence="1">Belongs to the class-I fumarase family.</text>
</comment>
<feature type="domain" description="Fe-S hydro-lyase tartrate dehydratase alpha-type catalytic" evidence="7">
    <location>
        <begin position="11"/>
        <end position="279"/>
    </location>
</feature>
<organism evidence="8 9">
    <name type="scientific">Cytobacillus oceanisediminis</name>
    <dbReference type="NCBI Taxonomy" id="665099"/>
    <lineage>
        <taxon>Bacteria</taxon>
        <taxon>Bacillati</taxon>
        <taxon>Bacillota</taxon>
        <taxon>Bacilli</taxon>
        <taxon>Bacillales</taxon>
        <taxon>Bacillaceae</taxon>
        <taxon>Cytobacillus</taxon>
    </lineage>
</organism>
<dbReference type="Pfam" id="PF05681">
    <property type="entry name" value="Fumerase"/>
    <property type="match status" value="1"/>
</dbReference>
<dbReference type="PANTHER" id="PTHR30389">
    <property type="entry name" value="FUMARATE HYDRATASE-RELATED"/>
    <property type="match status" value="1"/>
</dbReference>